<name>A0A6J5PBL6_9CAUD</name>
<protein>
    <submittedName>
        <fullName evidence="1">Uncharacterized protein</fullName>
    </submittedName>
</protein>
<dbReference type="EMBL" id="LR798364">
    <property type="protein sequence ID" value="CAB5226933.1"/>
    <property type="molecule type" value="Genomic_DNA"/>
</dbReference>
<evidence type="ECO:0000313" key="2">
    <source>
        <dbReference type="EMBL" id="CAB5226933.1"/>
    </source>
</evidence>
<reference evidence="1" key="1">
    <citation type="submission" date="2020-05" db="EMBL/GenBank/DDBJ databases">
        <authorList>
            <person name="Chiriac C."/>
            <person name="Salcher M."/>
            <person name="Ghai R."/>
            <person name="Kavagutti S V."/>
        </authorList>
    </citation>
    <scope>NUCLEOTIDE SEQUENCE</scope>
</reference>
<proteinExistence type="predicted"/>
<dbReference type="EMBL" id="LR796837">
    <property type="protein sequence ID" value="CAB4169249.1"/>
    <property type="molecule type" value="Genomic_DNA"/>
</dbReference>
<evidence type="ECO:0000313" key="1">
    <source>
        <dbReference type="EMBL" id="CAB4169249.1"/>
    </source>
</evidence>
<sequence length="209" mass="20540">MSKGLLRSKRGLTSSQVTVIIPIVGSKLVTTGTGLTVAGGTAVSVAIGAPGFGSILLQGFPKGNIQVEEALANLQFTCTDANITAAFSGVFSVGTAQTASATLTGTSANIVASTAIAAATAGVSLVTPNTPAVLSLVVNNSDSVSGTSSKIVMAQPTVAAPSGVSSQTIKTGPNLGFYLNLALSTVTTAAVSVSVSGQIVLTYSITGNY</sequence>
<accession>A0A6J5PBL6</accession>
<gene>
    <name evidence="2" type="ORF">UFOVP1516_63</name>
    <name evidence="1" type="ORF">UFOVP887_72</name>
</gene>
<organism evidence="1">
    <name type="scientific">uncultured Caudovirales phage</name>
    <dbReference type="NCBI Taxonomy" id="2100421"/>
    <lineage>
        <taxon>Viruses</taxon>
        <taxon>Duplodnaviria</taxon>
        <taxon>Heunggongvirae</taxon>
        <taxon>Uroviricota</taxon>
        <taxon>Caudoviricetes</taxon>
        <taxon>Peduoviridae</taxon>
        <taxon>Maltschvirus</taxon>
        <taxon>Maltschvirus maltsch</taxon>
    </lineage>
</organism>